<protein>
    <submittedName>
        <fullName evidence="3">Methyltransferase domain-containing protein</fullName>
    </submittedName>
</protein>
<dbReference type="Gene3D" id="3.40.50.150">
    <property type="entry name" value="Vaccinia Virus protein VP39"/>
    <property type="match status" value="1"/>
</dbReference>
<dbReference type="InterPro" id="IPR009061">
    <property type="entry name" value="DNA-bd_dom_put_sf"/>
</dbReference>
<sequence>MEKYYTTGKFAKLANVSERTLRYYDQVGLLKPSFVLENGYRQYGNQDLLRLQKILLLRKLGFSIEEIVSFLSNQNKEEDVLKSLQMQKELIDHRIQTYNSIKESLTLTMDTIQNQGMNWNKVIEVLNLLSRDDQMIESYKNSNNLKVRINLHELYSQNKIDWFTWIFSHIKFSKINSLLEIGCGNGQLWLNNHIELRNRQIFLSDSSYGMIEDIKKHLSDDFSFMVFNCENIPFKKDFFDCVIANHVLFYLKDLQKGLKEISRVLKTDGYFYCSTYSKNHMKEIGELVHEFDPSIYLSKTNLSEQFGKENGEQLLKSYFKDIQCFEYNDTLVVTNASHLVDYVLSCHGNQNEKLLKRVNEFYRFIEDKIKRNGNIQITKEACLFECKKK</sequence>
<organism evidence="3 4">
    <name type="scientific">Floccifex porci</name>
    <dbReference type="NCBI Taxonomy" id="2606629"/>
    <lineage>
        <taxon>Bacteria</taxon>
        <taxon>Bacillati</taxon>
        <taxon>Bacillota</taxon>
        <taxon>Erysipelotrichia</taxon>
        <taxon>Erysipelotrichales</taxon>
        <taxon>Erysipelotrichaceae</taxon>
        <taxon>Floccifex</taxon>
    </lineage>
</organism>
<dbReference type="PANTHER" id="PTHR30204:SF96">
    <property type="entry name" value="CHROMOSOME-ANCHORING PROTEIN RACA"/>
    <property type="match status" value="1"/>
</dbReference>
<evidence type="ECO:0000259" key="2">
    <source>
        <dbReference type="PROSITE" id="PS50937"/>
    </source>
</evidence>
<dbReference type="GO" id="GO:0008757">
    <property type="term" value="F:S-adenosylmethionine-dependent methyltransferase activity"/>
    <property type="evidence" value="ECO:0007669"/>
    <property type="project" value="InterPro"/>
</dbReference>
<dbReference type="InterPro" id="IPR013216">
    <property type="entry name" value="Methyltransf_11"/>
</dbReference>
<dbReference type="PROSITE" id="PS50937">
    <property type="entry name" value="HTH_MERR_2"/>
    <property type="match status" value="1"/>
</dbReference>
<dbReference type="SUPFAM" id="SSF53335">
    <property type="entry name" value="S-adenosyl-L-methionine-dependent methyltransferases"/>
    <property type="match status" value="1"/>
</dbReference>
<keyword evidence="1" id="KW-0238">DNA-binding</keyword>
<reference evidence="3 4" key="1">
    <citation type="submission" date="2019-08" db="EMBL/GenBank/DDBJ databases">
        <title>In-depth cultivation of the pig gut microbiome towards novel bacterial diversity and tailored functional studies.</title>
        <authorList>
            <person name="Wylensek D."/>
            <person name="Hitch T.C.A."/>
            <person name="Clavel T."/>
        </authorList>
    </citation>
    <scope>NUCLEOTIDE SEQUENCE [LARGE SCALE GENOMIC DNA]</scope>
    <source>
        <strain evidence="3 4">LKV-178-WT-2G</strain>
    </source>
</reference>
<dbReference type="GO" id="GO:0003700">
    <property type="term" value="F:DNA-binding transcription factor activity"/>
    <property type="evidence" value="ECO:0007669"/>
    <property type="project" value="InterPro"/>
</dbReference>
<proteinExistence type="predicted"/>
<gene>
    <name evidence="3" type="ORF">FYJ50_00095</name>
</gene>
<dbReference type="AlphaFoldDB" id="A0A7X2T2M4"/>
<accession>A0A7X2T2M4</accession>
<dbReference type="PRINTS" id="PR00040">
    <property type="entry name" value="HTHMERR"/>
</dbReference>
<dbReference type="PROSITE" id="PS00552">
    <property type="entry name" value="HTH_MERR_1"/>
    <property type="match status" value="1"/>
</dbReference>
<dbReference type="Gene3D" id="1.10.1660.10">
    <property type="match status" value="1"/>
</dbReference>
<name>A0A7X2T2M4_9FIRM</name>
<dbReference type="Pfam" id="PF08241">
    <property type="entry name" value="Methyltransf_11"/>
    <property type="match status" value="1"/>
</dbReference>
<dbReference type="SUPFAM" id="SSF46955">
    <property type="entry name" value="Putative DNA-binding domain"/>
    <property type="match status" value="1"/>
</dbReference>
<dbReference type="Proteomes" id="UP000470082">
    <property type="component" value="Unassembled WGS sequence"/>
</dbReference>
<feature type="domain" description="HTH merR-type" evidence="2">
    <location>
        <begin position="4"/>
        <end position="73"/>
    </location>
</feature>
<keyword evidence="3" id="KW-0808">Transferase</keyword>
<dbReference type="InterPro" id="IPR047057">
    <property type="entry name" value="MerR_fam"/>
</dbReference>
<dbReference type="InterPro" id="IPR000551">
    <property type="entry name" value="MerR-type_HTH_dom"/>
</dbReference>
<dbReference type="PANTHER" id="PTHR30204">
    <property type="entry name" value="REDOX-CYCLING DRUG-SENSING TRANSCRIPTIONAL ACTIVATOR SOXR"/>
    <property type="match status" value="1"/>
</dbReference>
<comment type="caution">
    <text evidence="3">The sequence shown here is derived from an EMBL/GenBank/DDBJ whole genome shotgun (WGS) entry which is preliminary data.</text>
</comment>
<dbReference type="InterPro" id="IPR029063">
    <property type="entry name" value="SAM-dependent_MTases_sf"/>
</dbReference>
<dbReference type="CDD" id="cd02440">
    <property type="entry name" value="AdoMet_MTases"/>
    <property type="match status" value="1"/>
</dbReference>
<dbReference type="EMBL" id="VUMM01000001">
    <property type="protein sequence ID" value="MSS00527.1"/>
    <property type="molecule type" value="Genomic_DNA"/>
</dbReference>
<dbReference type="CDD" id="cd01106">
    <property type="entry name" value="HTH_TipAL-Mta"/>
    <property type="match status" value="1"/>
</dbReference>
<dbReference type="SMART" id="SM00422">
    <property type="entry name" value="HTH_MERR"/>
    <property type="match status" value="1"/>
</dbReference>
<dbReference type="GO" id="GO:0003677">
    <property type="term" value="F:DNA binding"/>
    <property type="evidence" value="ECO:0007669"/>
    <property type="project" value="UniProtKB-KW"/>
</dbReference>
<dbReference type="GO" id="GO:0032259">
    <property type="term" value="P:methylation"/>
    <property type="evidence" value="ECO:0007669"/>
    <property type="project" value="UniProtKB-KW"/>
</dbReference>
<dbReference type="RefSeq" id="WP_154459002.1">
    <property type="nucleotide sequence ID" value="NZ_VUMM01000001.1"/>
</dbReference>
<evidence type="ECO:0000256" key="1">
    <source>
        <dbReference type="ARBA" id="ARBA00023125"/>
    </source>
</evidence>
<dbReference type="Pfam" id="PF13411">
    <property type="entry name" value="MerR_1"/>
    <property type="match status" value="1"/>
</dbReference>
<keyword evidence="4" id="KW-1185">Reference proteome</keyword>
<evidence type="ECO:0000313" key="3">
    <source>
        <dbReference type="EMBL" id="MSS00527.1"/>
    </source>
</evidence>
<evidence type="ECO:0000313" key="4">
    <source>
        <dbReference type="Proteomes" id="UP000470082"/>
    </source>
</evidence>
<keyword evidence="3" id="KW-0489">Methyltransferase</keyword>